<dbReference type="SUPFAM" id="SSF54060">
    <property type="entry name" value="His-Me finger endonucleases"/>
    <property type="match status" value="1"/>
</dbReference>
<dbReference type="Pfam" id="PF13392">
    <property type="entry name" value="HNH_3"/>
    <property type="match status" value="1"/>
</dbReference>
<dbReference type="AlphaFoldDB" id="X1CLM6"/>
<feature type="domain" description="HNH nuclease" evidence="2">
    <location>
        <begin position="62"/>
        <end position="102"/>
    </location>
</feature>
<dbReference type="Gene3D" id="3.90.75.20">
    <property type="match status" value="1"/>
</dbReference>
<dbReference type="Pfam" id="PF07463">
    <property type="entry name" value="NUMOD4"/>
    <property type="match status" value="1"/>
</dbReference>
<dbReference type="InterPro" id="IPR003615">
    <property type="entry name" value="HNH_nuc"/>
</dbReference>
<accession>X1CLM6</accession>
<dbReference type="GO" id="GO:0016788">
    <property type="term" value="F:hydrolase activity, acting on ester bonds"/>
    <property type="evidence" value="ECO:0007669"/>
    <property type="project" value="InterPro"/>
</dbReference>
<evidence type="ECO:0008006" key="4">
    <source>
        <dbReference type="Google" id="ProtNLM"/>
    </source>
</evidence>
<organism evidence="3">
    <name type="scientific">marine sediment metagenome</name>
    <dbReference type="NCBI Taxonomy" id="412755"/>
    <lineage>
        <taxon>unclassified sequences</taxon>
        <taxon>metagenomes</taxon>
        <taxon>ecological metagenomes</taxon>
    </lineage>
</organism>
<feature type="domain" description="NUMOD4" evidence="1">
    <location>
        <begin position="8"/>
        <end position="52"/>
    </location>
</feature>
<gene>
    <name evidence="3" type="ORF">S01H4_57707</name>
</gene>
<proteinExistence type="predicted"/>
<evidence type="ECO:0000259" key="2">
    <source>
        <dbReference type="Pfam" id="PF13392"/>
    </source>
</evidence>
<protein>
    <recommendedName>
        <fullName evidence="4">HNH nuclease domain-containing protein</fullName>
    </recommendedName>
</protein>
<dbReference type="InterPro" id="IPR044925">
    <property type="entry name" value="His-Me_finger_sf"/>
</dbReference>
<reference evidence="3" key="1">
    <citation type="journal article" date="2014" name="Front. Microbiol.">
        <title>High frequency of phylogenetically diverse reductive dehalogenase-homologous genes in deep subseafloor sedimentary metagenomes.</title>
        <authorList>
            <person name="Kawai M."/>
            <person name="Futagami T."/>
            <person name="Toyoda A."/>
            <person name="Takaki Y."/>
            <person name="Nishi S."/>
            <person name="Hori S."/>
            <person name="Arai W."/>
            <person name="Tsubouchi T."/>
            <person name="Morono Y."/>
            <person name="Uchiyama I."/>
            <person name="Ito T."/>
            <person name="Fujiyama A."/>
            <person name="Inagaki F."/>
            <person name="Takami H."/>
        </authorList>
    </citation>
    <scope>NUCLEOTIDE SEQUENCE</scope>
    <source>
        <strain evidence="3">Expedition CK06-06</strain>
    </source>
</reference>
<dbReference type="EMBL" id="BART01033620">
    <property type="protein sequence ID" value="GAH09311.1"/>
    <property type="molecule type" value="Genomic_DNA"/>
</dbReference>
<evidence type="ECO:0000313" key="3">
    <source>
        <dbReference type="EMBL" id="GAH09311.1"/>
    </source>
</evidence>
<sequence length="139" mass="15501">MKTIYLAIPNHPNYEVSNMGEVRRTTPAQGTYVGMVLKGKTERNGYNRCGLTSNGKTVYHSVHRLVLSAFKGESPLQCNHKDGDKTNNNISNLEYCTGRENVQHAYNTGLYKAASGEAHGISKLKVGEVWLIKKLLKYI</sequence>
<dbReference type="InterPro" id="IPR010902">
    <property type="entry name" value="NUMOD4"/>
</dbReference>
<comment type="caution">
    <text evidence="3">The sequence shown here is derived from an EMBL/GenBank/DDBJ whole genome shotgun (WGS) entry which is preliminary data.</text>
</comment>
<evidence type="ECO:0000259" key="1">
    <source>
        <dbReference type="Pfam" id="PF07463"/>
    </source>
</evidence>
<name>X1CLM6_9ZZZZ</name>